<dbReference type="GO" id="GO:0046872">
    <property type="term" value="F:metal ion binding"/>
    <property type="evidence" value="ECO:0007669"/>
    <property type="project" value="UniProtKB-KW"/>
</dbReference>
<keyword evidence="3" id="KW-0411">Iron-sulfur</keyword>
<keyword evidence="1" id="KW-0479">Metal-binding</keyword>
<evidence type="ECO:0000256" key="2">
    <source>
        <dbReference type="ARBA" id="ARBA00023004"/>
    </source>
</evidence>
<sequence>MGHLVNTKEEVYRALAERLNKNPIGTPVNEDLLAILYRLYTESEAMVGSKFPIIPMTLDSIAGITGIKQAELKKTLDSMANKGLVVDIPRRDGINYILAPMVIGFFEHTFMRVPTEVNLKEMAELFDKYFQHPEVGMEILGKDTKFFQTVMYENLISAAVETEVLDYERASEIIRQSGGGGIGICACRHKASHQGKTCELNAPLETCISLGEGAEWLVRRGMAKAATVDELLRVLDQTEKLGLVHLCDNVLNQPAYMCNCCACCCGVLRGAREYRVFSTHPSNFIPALKIEDCTGCGACAEHCPINAITMRDDGKGEVPDINKDICLGCGKCAAACPGNSLTMSRRSVLRVPPVDKTEQLTRIAREKDKMYFKLGPL</sequence>
<dbReference type="RefSeq" id="WP_021169404.1">
    <property type="nucleotide sequence ID" value="NZ_CTRP01000003.1"/>
</dbReference>
<evidence type="ECO:0000313" key="6">
    <source>
        <dbReference type="Proteomes" id="UP000049855"/>
    </source>
</evidence>
<dbReference type="PROSITE" id="PS51379">
    <property type="entry name" value="4FE4S_FER_2"/>
    <property type="match status" value="2"/>
</dbReference>
<dbReference type="EMBL" id="CTRP01000003">
    <property type="protein sequence ID" value="CQR70679.1"/>
    <property type="molecule type" value="Genomic_DNA"/>
</dbReference>
<dbReference type="InterPro" id="IPR017900">
    <property type="entry name" value="4Fe4S_Fe_S_CS"/>
</dbReference>
<dbReference type="GO" id="GO:0051536">
    <property type="term" value="F:iron-sulfur cluster binding"/>
    <property type="evidence" value="ECO:0007669"/>
    <property type="project" value="UniProtKB-KW"/>
</dbReference>
<dbReference type="Gene3D" id="3.30.70.20">
    <property type="match status" value="1"/>
</dbReference>
<evidence type="ECO:0000256" key="3">
    <source>
        <dbReference type="ARBA" id="ARBA00023014"/>
    </source>
</evidence>
<feature type="domain" description="4Fe-4S ferredoxin-type" evidence="4">
    <location>
        <begin position="317"/>
        <end position="346"/>
    </location>
</feature>
<organism evidence="5 6">
    <name type="scientific">Sporomusa ovata</name>
    <dbReference type="NCBI Taxonomy" id="2378"/>
    <lineage>
        <taxon>Bacteria</taxon>
        <taxon>Bacillati</taxon>
        <taxon>Bacillota</taxon>
        <taxon>Negativicutes</taxon>
        <taxon>Selenomonadales</taxon>
        <taxon>Sporomusaceae</taxon>
        <taxon>Sporomusa</taxon>
    </lineage>
</organism>
<dbReference type="InterPro" id="IPR017896">
    <property type="entry name" value="4Fe4S_Fe-S-bd"/>
</dbReference>
<dbReference type="Pfam" id="PF12838">
    <property type="entry name" value="Fer4_7"/>
    <property type="match status" value="1"/>
</dbReference>
<gene>
    <name evidence="5" type="ORF">SpAn4DRAFT_1657</name>
</gene>
<protein>
    <submittedName>
        <fullName evidence="5">Ferredoxin</fullName>
    </submittedName>
</protein>
<dbReference type="AlphaFoldDB" id="A0A0U1KUB8"/>
<dbReference type="PANTHER" id="PTHR43193:SF2">
    <property type="entry name" value="POLYFERREDOXIN PROTEIN FWDF"/>
    <property type="match status" value="1"/>
</dbReference>
<keyword evidence="2" id="KW-0408">Iron</keyword>
<feature type="domain" description="4Fe-4S ferredoxin-type" evidence="4">
    <location>
        <begin position="284"/>
        <end position="313"/>
    </location>
</feature>
<proteinExistence type="predicted"/>
<dbReference type="SUPFAM" id="SSF54862">
    <property type="entry name" value="4Fe-4S ferredoxins"/>
    <property type="match status" value="1"/>
</dbReference>
<dbReference type="InterPro" id="IPR052977">
    <property type="entry name" value="Polyferredoxin-like_ET"/>
</dbReference>
<accession>A0A0U1KUB8</accession>
<keyword evidence="6" id="KW-1185">Reference proteome</keyword>
<evidence type="ECO:0000313" key="5">
    <source>
        <dbReference type="EMBL" id="CQR70679.1"/>
    </source>
</evidence>
<dbReference type="PROSITE" id="PS00198">
    <property type="entry name" value="4FE4S_FER_1"/>
    <property type="match status" value="2"/>
</dbReference>
<evidence type="ECO:0000259" key="4">
    <source>
        <dbReference type="PROSITE" id="PS51379"/>
    </source>
</evidence>
<dbReference type="PANTHER" id="PTHR43193">
    <property type="match status" value="1"/>
</dbReference>
<reference evidence="6" key="1">
    <citation type="submission" date="2015-03" db="EMBL/GenBank/DDBJ databases">
        <authorList>
            <person name="Nijsse Bart"/>
        </authorList>
    </citation>
    <scope>NUCLEOTIDE SEQUENCE [LARGE SCALE GENOMIC DNA]</scope>
</reference>
<name>A0A0U1KUB8_9FIRM</name>
<evidence type="ECO:0000256" key="1">
    <source>
        <dbReference type="ARBA" id="ARBA00022723"/>
    </source>
</evidence>
<dbReference type="Proteomes" id="UP000049855">
    <property type="component" value="Unassembled WGS sequence"/>
</dbReference>